<evidence type="ECO:0000256" key="5">
    <source>
        <dbReference type="ARBA" id="ARBA00022912"/>
    </source>
</evidence>
<dbReference type="CDD" id="cd09931">
    <property type="entry name" value="SH2_C-SH2_SHP_like"/>
    <property type="match status" value="1"/>
</dbReference>
<dbReference type="SUPFAM" id="SSF55550">
    <property type="entry name" value="SH2 domain"/>
    <property type="match status" value="2"/>
</dbReference>
<comment type="caution">
    <text evidence="10">The sequence shown here is derived from an EMBL/GenBank/DDBJ whole genome shotgun (WGS) entry which is preliminary data.</text>
</comment>
<dbReference type="FunFam" id="3.30.505.10:FF:000012">
    <property type="entry name" value="Tyrosine-protein phosphatase non-receptor type"/>
    <property type="match status" value="1"/>
</dbReference>
<dbReference type="PROSITE" id="PS50055">
    <property type="entry name" value="TYR_PHOSPHATASE_PTP"/>
    <property type="match status" value="1"/>
</dbReference>
<name>A0A9D4IZN8_DREPO</name>
<accession>A0A9D4IZN8</accession>
<reference evidence="10" key="2">
    <citation type="submission" date="2020-11" db="EMBL/GenBank/DDBJ databases">
        <authorList>
            <person name="McCartney M.A."/>
            <person name="Auch B."/>
            <person name="Kono T."/>
            <person name="Mallez S."/>
            <person name="Becker A."/>
            <person name="Gohl D.M."/>
            <person name="Silverstein K.A.T."/>
            <person name="Koren S."/>
            <person name="Bechman K.B."/>
            <person name="Herman A."/>
            <person name="Abrahante J.E."/>
            <person name="Garbe J."/>
        </authorList>
    </citation>
    <scope>NUCLEOTIDE SEQUENCE</scope>
    <source>
        <strain evidence="10">Duluth1</strain>
        <tissue evidence="10">Whole animal</tissue>
    </source>
</reference>
<dbReference type="Pfam" id="PF00102">
    <property type="entry name" value="Y_phosphatase"/>
    <property type="match status" value="1"/>
</dbReference>
<dbReference type="GO" id="GO:0050839">
    <property type="term" value="F:cell adhesion molecule binding"/>
    <property type="evidence" value="ECO:0007669"/>
    <property type="project" value="TreeGrafter"/>
</dbReference>
<dbReference type="SMART" id="SM00252">
    <property type="entry name" value="SH2"/>
    <property type="match status" value="1"/>
</dbReference>
<dbReference type="EMBL" id="JAIWYP010000008">
    <property type="protein sequence ID" value="KAH3790263.1"/>
    <property type="molecule type" value="Genomic_DNA"/>
</dbReference>
<comment type="subcellular location">
    <subcellularLocation>
        <location evidence="1">Cytoplasm</location>
    </subcellularLocation>
</comment>
<feature type="non-terminal residue" evidence="10">
    <location>
        <position position="1"/>
    </location>
</feature>
<dbReference type="PRINTS" id="PR00401">
    <property type="entry name" value="SH2DOMAIN"/>
</dbReference>
<proteinExistence type="predicted"/>
<evidence type="ECO:0000313" key="11">
    <source>
        <dbReference type="Proteomes" id="UP000828390"/>
    </source>
</evidence>
<evidence type="ECO:0000256" key="4">
    <source>
        <dbReference type="ARBA" id="ARBA00022801"/>
    </source>
</evidence>
<evidence type="ECO:0000313" key="10">
    <source>
        <dbReference type="EMBL" id="KAH3790263.1"/>
    </source>
</evidence>
<evidence type="ECO:0000256" key="6">
    <source>
        <dbReference type="ARBA" id="ARBA00022999"/>
    </source>
</evidence>
<dbReference type="GO" id="GO:0004726">
    <property type="term" value="F:non-membrane spanning protein tyrosine phosphatase activity"/>
    <property type="evidence" value="ECO:0007669"/>
    <property type="project" value="TreeGrafter"/>
</dbReference>
<feature type="domain" description="SH2" evidence="8">
    <location>
        <begin position="66"/>
        <end position="162"/>
    </location>
</feature>
<organism evidence="10 11">
    <name type="scientific">Dreissena polymorpha</name>
    <name type="common">Zebra mussel</name>
    <name type="synonym">Mytilus polymorpha</name>
    <dbReference type="NCBI Taxonomy" id="45954"/>
    <lineage>
        <taxon>Eukaryota</taxon>
        <taxon>Metazoa</taxon>
        <taxon>Spiralia</taxon>
        <taxon>Lophotrochozoa</taxon>
        <taxon>Mollusca</taxon>
        <taxon>Bivalvia</taxon>
        <taxon>Autobranchia</taxon>
        <taxon>Heteroconchia</taxon>
        <taxon>Euheterodonta</taxon>
        <taxon>Imparidentia</taxon>
        <taxon>Neoheterodontei</taxon>
        <taxon>Myida</taxon>
        <taxon>Dreissenoidea</taxon>
        <taxon>Dreissenidae</taxon>
        <taxon>Dreissena</taxon>
    </lineage>
</organism>
<dbReference type="InterPro" id="IPR000242">
    <property type="entry name" value="PTP_cat"/>
</dbReference>
<reference evidence="10" key="1">
    <citation type="journal article" date="2019" name="bioRxiv">
        <title>The Genome of the Zebra Mussel, Dreissena polymorpha: A Resource for Invasive Species Research.</title>
        <authorList>
            <person name="McCartney M.A."/>
            <person name="Auch B."/>
            <person name="Kono T."/>
            <person name="Mallez S."/>
            <person name="Zhang Y."/>
            <person name="Obille A."/>
            <person name="Becker A."/>
            <person name="Abrahante J.E."/>
            <person name="Garbe J."/>
            <person name="Badalamenti J.P."/>
            <person name="Herman A."/>
            <person name="Mangelson H."/>
            <person name="Liachko I."/>
            <person name="Sullivan S."/>
            <person name="Sone E.D."/>
            <person name="Koren S."/>
            <person name="Silverstein K.A.T."/>
            <person name="Beckman K.B."/>
            <person name="Gohl D.M."/>
        </authorList>
    </citation>
    <scope>NUCLEOTIDE SEQUENCE</scope>
    <source>
        <strain evidence="10">Duluth1</strain>
        <tissue evidence="10">Whole animal</tissue>
    </source>
</reference>
<evidence type="ECO:0000256" key="3">
    <source>
        <dbReference type="ARBA" id="ARBA00022490"/>
    </source>
</evidence>
<dbReference type="PRINTS" id="PR00700">
    <property type="entry name" value="PRTYPHPHTASE"/>
</dbReference>
<dbReference type="AlphaFoldDB" id="A0A9D4IZN8"/>
<feature type="domain" description="Tyrosine-protein phosphatase" evidence="9">
    <location>
        <begin position="197"/>
        <end position="421"/>
    </location>
</feature>
<keyword evidence="3" id="KW-0963">Cytoplasm</keyword>
<dbReference type="SMART" id="SM00194">
    <property type="entry name" value="PTPc"/>
    <property type="match status" value="1"/>
</dbReference>
<dbReference type="InterPro" id="IPR029021">
    <property type="entry name" value="Prot-tyrosine_phosphatase-like"/>
</dbReference>
<gene>
    <name evidence="10" type="ORF">DPMN_168460</name>
</gene>
<dbReference type="PANTHER" id="PTHR46559">
    <property type="entry name" value="TYROSINE-PROTEIN PHOSPHATASE NON-RECEPTOR TYPE 11"/>
    <property type="match status" value="1"/>
</dbReference>
<evidence type="ECO:0000256" key="2">
    <source>
        <dbReference type="ARBA" id="ARBA00013064"/>
    </source>
</evidence>
<dbReference type="Pfam" id="PF00017">
    <property type="entry name" value="SH2"/>
    <property type="match status" value="2"/>
</dbReference>
<dbReference type="InterPro" id="IPR036860">
    <property type="entry name" value="SH2_dom_sf"/>
</dbReference>
<evidence type="ECO:0000256" key="7">
    <source>
        <dbReference type="PROSITE-ProRule" id="PRU00191"/>
    </source>
</evidence>
<keyword evidence="4" id="KW-0378">Hydrolase</keyword>
<dbReference type="PANTHER" id="PTHR46559:SF3">
    <property type="entry name" value="TYROSINE-PROTEIN PHOSPHATASE NON-RECEPTOR TYPE"/>
    <property type="match status" value="1"/>
</dbReference>
<dbReference type="EC" id="3.1.3.48" evidence="2"/>
<protein>
    <recommendedName>
        <fullName evidence="2">protein-tyrosine-phosphatase</fullName>
        <ecNumber evidence="2">3.1.3.48</ecNumber>
    </recommendedName>
</protein>
<dbReference type="GO" id="GO:0030971">
    <property type="term" value="F:receptor tyrosine kinase binding"/>
    <property type="evidence" value="ECO:0007669"/>
    <property type="project" value="TreeGrafter"/>
</dbReference>
<dbReference type="Gene3D" id="3.30.505.10">
    <property type="entry name" value="SH2 domain"/>
    <property type="match status" value="2"/>
</dbReference>
<evidence type="ECO:0000259" key="8">
    <source>
        <dbReference type="PROSITE" id="PS50001"/>
    </source>
</evidence>
<evidence type="ECO:0000259" key="9">
    <source>
        <dbReference type="PROSITE" id="PS50055"/>
    </source>
</evidence>
<dbReference type="InterPro" id="IPR000980">
    <property type="entry name" value="SH2"/>
</dbReference>
<feature type="domain" description="SH2" evidence="8">
    <location>
        <begin position="1"/>
        <end position="56"/>
    </location>
</feature>
<keyword evidence="6 7" id="KW-0727">SH2 domain</keyword>
<keyword evidence="5" id="KW-0904">Protein phosphatase</keyword>
<evidence type="ECO:0000256" key="1">
    <source>
        <dbReference type="ARBA" id="ARBA00004496"/>
    </source>
</evidence>
<dbReference type="Proteomes" id="UP000828390">
    <property type="component" value="Unassembled WGS sequence"/>
</dbReference>
<dbReference type="GO" id="GO:0070374">
    <property type="term" value="P:positive regulation of ERK1 and ERK2 cascade"/>
    <property type="evidence" value="ECO:0007669"/>
    <property type="project" value="TreeGrafter"/>
</dbReference>
<sequence length="649" mass="71138">RNGQVTHIKIQNTGDFYDLYGGEKFATLAELVQYYMENMGQLKEKNGDVIELKFPVNSEDPTTERWFHGHISGKEAEKQLMDNGKYGSYLVRESQSKPGFFVLSVKCEDKVTHVTIRRNVQNAKFDVGGGEQFNSLADLVEHYKKNPMVETTGTVVHLRHPYNATRIAARNIDNRVTQLTKDTTNQNAPSSTSRGGFWDEFEHLQQQEVKHLFSRKEGGRPENKAKNRYKNILPFDHTRVCLRDGDPDVLGSDYINANHITAEDDNIEPKKSYLATQGCLQNTIVDMWRMIWQENCRVIVMTTKEVERGKIKAMRYWPDAQEKEKRMAVFKGTIIVKLKKEDIDKDYITRELEVTRGEQLYAICCSSVTKKDEVRSTWPDYGVPSDPSVVLDFLNTVNSKQETFQKAGPIALPVLSSTAGIQALPSTAGIQALPVRSSTAGILALPSTAGIQALPSTAGIQALPVRSSTAGIQALPCTAEGWTYSIASPFRRLDLDLCTAGIQALPVRSSTAGIQALPALPVLSSTAGILALPSTAGIQALPSTAGIQALPVRSSTAGIQALPCTAEGWTYSIASPFRRLDLDLCTAGIQALPVRSSTAGIQALPTCALQAGPIVVHCSPLQSTAEGWTYSCALQGCFGFEHGPCQIKN</sequence>
<dbReference type="SUPFAM" id="SSF52799">
    <property type="entry name" value="(Phosphotyrosine protein) phosphatases II"/>
    <property type="match status" value="1"/>
</dbReference>
<dbReference type="GO" id="GO:0005737">
    <property type="term" value="C:cytoplasm"/>
    <property type="evidence" value="ECO:0007669"/>
    <property type="project" value="UniProtKB-SubCell"/>
</dbReference>
<dbReference type="PROSITE" id="PS50001">
    <property type="entry name" value="SH2"/>
    <property type="match status" value="2"/>
</dbReference>
<dbReference type="Gene3D" id="3.90.190.10">
    <property type="entry name" value="Protein tyrosine phosphatase superfamily"/>
    <property type="match status" value="1"/>
</dbReference>
<keyword evidence="11" id="KW-1185">Reference proteome</keyword>